<evidence type="ECO:0000313" key="2">
    <source>
        <dbReference type="EMBL" id="SFQ83256.1"/>
    </source>
</evidence>
<dbReference type="EMBL" id="FOXS01000011">
    <property type="protein sequence ID" value="SFQ83256.1"/>
    <property type="molecule type" value="Genomic_DNA"/>
</dbReference>
<protein>
    <recommendedName>
        <fullName evidence="4">Outer membrane protein beta-barrel domain-containing protein</fullName>
    </recommendedName>
</protein>
<keyword evidence="1" id="KW-0732">Signal</keyword>
<evidence type="ECO:0008006" key="4">
    <source>
        <dbReference type="Google" id="ProtNLM"/>
    </source>
</evidence>
<dbReference type="STRING" id="1227077.SAMN04515668_4935"/>
<organism evidence="2 3">
    <name type="scientific">Hymenobacter arizonensis</name>
    <name type="common">Siccationidurans arizonensis</name>
    <dbReference type="NCBI Taxonomy" id="1227077"/>
    <lineage>
        <taxon>Bacteria</taxon>
        <taxon>Pseudomonadati</taxon>
        <taxon>Bacteroidota</taxon>
        <taxon>Cytophagia</taxon>
        <taxon>Cytophagales</taxon>
        <taxon>Hymenobacteraceae</taxon>
        <taxon>Hymenobacter</taxon>
    </lineage>
</organism>
<dbReference type="Proteomes" id="UP000199029">
    <property type="component" value="Unassembled WGS sequence"/>
</dbReference>
<dbReference type="AlphaFoldDB" id="A0A1I6BQP4"/>
<dbReference type="OrthoDB" id="892855at2"/>
<evidence type="ECO:0000256" key="1">
    <source>
        <dbReference type="SAM" id="SignalP"/>
    </source>
</evidence>
<name>A0A1I6BQP4_HYMAR</name>
<evidence type="ECO:0000313" key="3">
    <source>
        <dbReference type="Proteomes" id="UP000199029"/>
    </source>
</evidence>
<sequence>MQRFLFLFLLLGPAAMGQATDSARTSGIPPQSNYKYSIIHGVGATLALTSTPNMQAFFRQNSIKRDSPLDPFVYGNFGGRYKRLKLLFDGGYGVNLFQPNEKDARVVRRTYALSGGATLGYDVLNTRNRRLYLNVGVGQLNYEYAVINRTTQPVVFQNQPQYNPAGNIPSLQFRNDYWDINVEFSQREKRSRSIANVFRVGYRRGWQANAWRSGAFSLLEAPQDRISQFYFQAGLYVSGNYWANQ</sequence>
<proteinExistence type="predicted"/>
<feature type="signal peptide" evidence="1">
    <location>
        <begin position="1"/>
        <end position="19"/>
    </location>
</feature>
<accession>A0A1I6BQP4</accession>
<dbReference type="RefSeq" id="WP_092678963.1">
    <property type="nucleotide sequence ID" value="NZ_FOXS01000011.1"/>
</dbReference>
<reference evidence="3" key="1">
    <citation type="submission" date="2016-10" db="EMBL/GenBank/DDBJ databases">
        <authorList>
            <person name="Varghese N."/>
            <person name="Submissions S."/>
        </authorList>
    </citation>
    <scope>NUCLEOTIDE SEQUENCE [LARGE SCALE GENOMIC DNA]</scope>
    <source>
        <strain evidence="3">OR362-8,ATCC BAA-1266,JCM 13504</strain>
    </source>
</reference>
<feature type="chain" id="PRO_5011607485" description="Outer membrane protein beta-barrel domain-containing protein" evidence="1">
    <location>
        <begin position="20"/>
        <end position="245"/>
    </location>
</feature>
<gene>
    <name evidence="2" type="ORF">SAMN04515668_4935</name>
</gene>
<keyword evidence="3" id="KW-1185">Reference proteome</keyword>